<name>A0AAV4VXT3_9ARAC</name>
<keyword evidence="2" id="KW-1185">Reference proteome</keyword>
<sequence>MGGTPTYQKRKGSSRIPFRSCDRGARSLHSRPSSIFTVGKGVWNGAGRLIQLFVFFTPSLIPSVILVCAEFLSEDKINCTYFFSTELTLSGNRVQDFFFFFKRYKNGSPGVIWYLFSREWVVYE</sequence>
<dbReference type="AlphaFoldDB" id="A0AAV4VXT3"/>
<accession>A0AAV4VXT3</accession>
<gene>
    <name evidence="1" type="ORF">CDAR_167341</name>
</gene>
<dbReference type="Proteomes" id="UP001054837">
    <property type="component" value="Unassembled WGS sequence"/>
</dbReference>
<evidence type="ECO:0000313" key="2">
    <source>
        <dbReference type="Proteomes" id="UP001054837"/>
    </source>
</evidence>
<organism evidence="1 2">
    <name type="scientific">Caerostris darwini</name>
    <dbReference type="NCBI Taxonomy" id="1538125"/>
    <lineage>
        <taxon>Eukaryota</taxon>
        <taxon>Metazoa</taxon>
        <taxon>Ecdysozoa</taxon>
        <taxon>Arthropoda</taxon>
        <taxon>Chelicerata</taxon>
        <taxon>Arachnida</taxon>
        <taxon>Araneae</taxon>
        <taxon>Araneomorphae</taxon>
        <taxon>Entelegynae</taxon>
        <taxon>Araneoidea</taxon>
        <taxon>Araneidae</taxon>
        <taxon>Caerostris</taxon>
    </lineage>
</organism>
<evidence type="ECO:0000313" key="1">
    <source>
        <dbReference type="EMBL" id="GIY75280.1"/>
    </source>
</evidence>
<proteinExistence type="predicted"/>
<dbReference type="EMBL" id="BPLQ01013842">
    <property type="protein sequence ID" value="GIY75280.1"/>
    <property type="molecule type" value="Genomic_DNA"/>
</dbReference>
<protein>
    <submittedName>
        <fullName evidence="1">Uncharacterized protein</fullName>
    </submittedName>
</protein>
<reference evidence="1 2" key="1">
    <citation type="submission" date="2021-06" db="EMBL/GenBank/DDBJ databases">
        <title>Caerostris darwini draft genome.</title>
        <authorList>
            <person name="Kono N."/>
            <person name="Arakawa K."/>
        </authorList>
    </citation>
    <scope>NUCLEOTIDE SEQUENCE [LARGE SCALE GENOMIC DNA]</scope>
</reference>
<comment type="caution">
    <text evidence="1">The sequence shown here is derived from an EMBL/GenBank/DDBJ whole genome shotgun (WGS) entry which is preliminary data.</text>
</comment>